<name>A0AA49GLN9_9BACT</name>
<dbReference type="PROSITE" id="PS51257">
    <property type="entry name" value="PROKAR_LIPOPROTEIN"/>
    <property type="match status" value="1"/>
</dbReference>
<proteinExistence type="predicted"/>
<keyword evidence="1" id="KW-0732">Signal</keyword>
<feature type="chain" id="PRO_5041260141" evidence="1">
    <location>
        <begin position="24"/>
        <end position="217"/>
    </location>
</feature>
<reference evidence="2" key="1">
    <citation type="submission" date="2023-08" db="EMBL/GenBank/DDBJ databases">
        <title>Comparative genomics and taxonomic characterization of three novel marine species of genus Marivirga.</title>
        <authorList>
            <person name="Muhammad N."/>
            <person name="Kim S.-G."/>
        </authorList>
    </citation>
    <scope>NUCLEOTIDE SEQUENCE [LARGE SCALE GENOMIC DNA]</scope>
    <source>
        <strain evidence="2">ABR2-2</strain>
    </source>
</reference>
<dbReference type="AlphaFoldDB" id="A0AA49GLN9"/>
<dbReference type="Proteomes" id="UP001244443">
    <property type="component" value="Chromosome"/>
</dbReference>
<protein>
    <submittedName>
        <fullName evidence="2">Uncharacterized protein</fullName>
    </submittedName>
</protein>
<evidence type="ECO:0000313" key="2">
    <source>
        <dbReference type="EMBL" id="WKK86979.2"/>
    </source>
</evidence>
<sequence length="217" mass="25269">MRFNKLFLYASFLFLISCNGAIVYTEFDLQAETEAWIVQEDDFSFQMVDENGIVNNWNLTEEDNYYSESSGTFLFIPTDKTMHEVHYQKFRSAILGDFSFSADAGFSEVNPWISFNMPHLYFEFDAVTHKPNRLYLSPNSGESFTWADYEEVDQPFDFKVVTDLEIKGDTYPEEVAVFELIDQMGILESKSIVKFAFSKDIGLIYLELKSGLKYYRI</sequence>
<feature type="signal peptide" evidence="1">
    <location>
        <begin position="1"/>
        <end position="23"/>
    </location>
</feature>
<organism evidence="2 3">
    <name type="scientific">Marivirga arenosa</name>
    <dbReference type="NCBI Taxonomy" id="3059076"/>
    <lineage>
        <taxon>Bacteria</taxon>
        <taxon>Pseudomonadati</taxon>
        <taxon>Bacteroidota</taxon>
        <taxon>Cytophagia</taxon>
        <taxon>Cytophagales</taxon>
        <taxon>Marivirgaceae</taxon>
        <taxon>Marivirga</taxon>
    </lineage>
</organism>
<dbReference type="EMBL" id="CP129970">
    <property type="protein sequence ID" value="WKK86979.2"/>
    <property type="molecule type" value="Genomic_DNA"/>
</dbReference>
<accession>A0AA49GLN9</accession>
<evidence type="ECO:0000256" key="1">
    <source>
        <dbReference type="SAM" id="SignalP"/>
    </source>
</evidence>
<keyword evidence="3" id="KW-1185">Reference proteome</keyword>
<gene>
    <name evidence="2" type="ORF">QYS48_09140</name>
</gene>
<dbReference type="RefSeq" id="WP_308357737.1">
    <property type="nucleotide sequence ID" value="NZ_CP129970.2"/>
</dbReference>
<evidence type="ECO:0000313" key="3">
    <source>
        <dbReference type="Proteomes" id="UP001244443"/>
    </source>
</evidence>